<comment type="similarity">
    <text evidence="1">Belongs to the PIH1 family.</text>
</comment>
<dbReference type="PANTHER" id="PTHR22997:SF3">
    <property type="entry name" value="PROTEIN KINTOUN"/>
    <property type="match status" value="1"/>
</dbReference>
<gene>
    <name evidence="2" type="ORF">SMRZ_LOCUS24942</name>
</gene>
<organism evidence="2 3">
    <name type="scientific">Schistosoma margrebowiei</name>
    <dbReference type="NCBI Taxonomy" id="48269"/>
    <lineage>
        <taxon>Eukaryota</taxon>
        <taxon>Metazoa</taxon>
        <taxon>Spiralia</taxon>
        <taxon>Lophotrochozoa</taxon>
        <taxon>Platyhelminthes</taxon>
        <taxon>Trematoda</taxon>
        <taxon>Digenea</taxon>
        <taxon>Strigeidida</taxon>
        <taxon>Schistosomatoidea</taxon>
        <taxon>Schistosomatidae</taxon>
        <taxon>Schistosoma</taxon>
    </lineage>
</organism>
<dbReference type="Pfam" id="PF18201">
    <property type="entry name" value="PIH1_CS"/>
    <property type="match status" value="1"/>
</dbReference>
<accession>A0A183N9G7</accession>
<evidence type="ECO:0000256" key="1">
    <source>
        <dbReference type="ARBA" id="ARBA00008511"/>
    </source>
</evidence>
<dbReference type="Proteomes" id="UP000277204">
    <property type="component" value="Unassembled WGS sequence"/>
</dbReference>
<proteinExistence type="inferred from homology"/>
<dbReference type="InterPro" id="IPR050734">
    <property type="entry name" value="PIH1/Kintoun_subfamily"/>
</dbReference>
<dbReference type="STRING" id="48269.A0A183N9G7"/>
<dbReference type="PANTHER" id="PTHR22997">
    <property type="entry name" value="PIH1 DOMAIN-CONTAINING PROTEIN 1"/>
    <property type="match status" value="1"/>
</dbReference>
<dbReference type="EMBL" id="UZAI01020818">
    <property type="protein sequence ID" value="VDP53322.1"/>
    <property type="molecule type" value="Genomic_DNA"/>
</dbReference>
<dbReference type="Pfam" id="PF08190">
    <property type="entry name" value="PIH1"/>
    <property type="match status" value="2"/>
</dbReference>
<evidence type="ECO:0000313" key="2">
    <source>
        <dbReference type="EMBL" id="VDP53322.1"/>
    </source>
</evidence>
<dbReference type="AlphaFoldDB" id="A0A183N9G7"/>
<dbReference type="InterPro" id="IPR012981">
    <property type="entry name" value="PIH1_N"/>
</dbReference>
<keyword evidence="3" id="KW-1185">Reference proteome</keyword>
<evidence type="ECO:0000313" key="3">
    <source>
        <dbReference type="Proteomes" id="UP000277204"/>
    </source>
</evidence>
<name>A0A183N9G7_9TREM</name>
<sequence>MCDSGDLNLTSDEITKLKKAFKDPEFQKLFREYAEEISDPANKKKYEDEIRMMELEQGMDVVFVNPTPGHCLKTRHWPGVPQYLESGITLNAKDESTQESVKVFINVCKSDKVECPEIKPGKNDSSRQGESGVYWSLPHCFTPPREDIDKAKKHAMVYDVAFNPKAFELAKSSIALRRMLDTTAVDSVQKQYNLCLGKTFSQAQQLFSCRKSRESKHSLNRPSPTDSVGEDCLLKAVHLLKGVPYKGVSRPTVIRRRRSDYEQRQAEIKKREAEDLKLCSSTEQKQAIKMLSSFRNCGNPEGLTDGASKNEETVKSDKISTPTKPDYSITYSSDFDLSNCRYSNDVNPLRPPDRLKINVKLPGLSSSSCVDLEVTEMHIHMSVSFISLIIFK</sequence>
<protein>
    <submittedName>
        <fullName evidence="2">Uncharacterized protein</fullName>
    </submittedName>
</protein>
<dbReference type="InterPro" id="IPR041442">
    <property type="entry name" value="PIH1D1/2/3_CS-like"/>
</dbReference>
<reference evidence="2 3" key="1">
    <citation type="submission" date="2018-11" db="EMBL/GenBank/DDBJ databases">
        <authorList>
            <consortium name="Pathogen Informatics"/>
        </authorList>
    </citation>
    <scope>NUCLEOTIDE SEQUENCE [LARGE SCALE GENOMIC DNA]</scope>
    <source>
        <strain evidence="2 3">Zambia</strain>
    </source>
</reference>
<dbReference type="GO" id="GO:0005737">
    <property type="term" value="C:cytoplasm"/>
    <property type="evidence" value="ECO:0007669"/>
    <property type="project" value="TreeGrafter"/>
</dbReference>